<dbReference type="EMBL" id="MN739658">
    <property type="protein sequence ID" value="QHT18629.1"/>
    <property type="molecule type" value="Genomic_DNA"/>
</dbReference>
<protein>
    <submittedName>
        <fullName evidence="1">Uncharacterized protein</fullName>
    </submittedName>
</protein>
<organism evidence="1">
    <name type="scientific">viral metagenome</name>
    <dbReference type="NCBI Taxonomy" id="1070528"/>
    <lineage>
        <taxon>unclassified sequences</taxon>
        <taxon>metagenomes</taxon>
        <taxon>organismal metagenomes</taxon>
    </lineage>
</organism>
<dbReference type="AlphaFoldDB" id="A0A6C0DRM7"/>
<sequence length="170" mass="19616">MTAQECRRIPCIVDERICGDTFLRAEKMGPFEFVISDIFIFNSNCVFACSTFEQRYHWLKDLMDTFIYPTKFTAQLIHKKDLNKTHRVRGYEEHPDEPGKHGYFTDSDDRQDITKLPIPDCYEVAAGGYLKVPDLKTSVFLRSKGSAFKLKCSKNDDGSWTVLENIPSID</sequence>
<evidence type="ECO:0000313" key="1">
    <source>
        <dbReference type="EMBL" id="QHT18629.1"/>
    </source>
</evidence>
<reference evidence="1" key="1">
    <citation type="journal article" date="2020" name="Nature">
        <title>Giant virus diversity and host interactions through global metagenomics.</title>
        <authorList>
            <person name="Schulz F."/>
            <person name="Roux S."/>
            <person name="Paez-Espino D."/>
            <person name="Jungbluth S."/>
            <person name="Walsh D.A."/>
            <person name="Denef V.J."/>
            <person name="McMahon K.D."/>
            <person name="Konstantinidis K.T."/>
            <person name="Eloe-Fadrosh E.A."/>
            <person name="Kyrpides N.C."/>
            <person name="Woyke T."/>
        </authorList>
    </citation>
    <scope>NUCLEOTIDE SEQUENCE</scope>
    <source>
        <strain evidence="1">GVMAG-M-3300023174-47</strain>
    </source>
</reference>
<accession>A0A6C0DRM7</accession>
<name>A0A6C0DRM7_9ZZZZ</name>
<proteinExistence type="predicted"/>